<name>A0A8J2TMY5_9FLAO</name>
<dbReference type="Gene3D" id="2.40.128.300">
    <property type="match status" value="1"/>
</dbReference>
<evidence type="ECO:0000256" key="1">
    <source>
        <dbReference type="SAM" id="SignalP"/>
    </source>
</evidence>
<protein>
    <recommendedName>
        <fullName evidence="4">NlpE N-terminal domain-containing protein</fullName>
    </recommendedName>
</protein>
<feature type="chain" id="PRO_5035215982" description="NlpE N-terminal domain-containing protein" evidence="1">
    <location>
        <begin position="19"/>
        <end position="139"/>
    </location>
</feature>
<dbReference type="AlphaFoldDB" id="A0A8J2TMY5"/>
<keyword evidence="3" id="KW-1185">Reference proteome</keyword>
<dbReference type="EMBL" id="BMIC01000001">
    <property type="protein sequence ID" value="GFZ83207.1"/>
    <property type="molecule type" value="Genomic_DNA"/>
</dbReference>
<dbReference type="InterPro" id="IPR007298">
    <property type="entry name" value="Cu-R_lipoprotein_NlpE"/>
</dbReference>
<dbReference type="InterPro" id="IPR043176">
    <property type="entry name" value="NlpE_N_sf"/>
</dbReference>
<gene>
    <name evidence="2" type="ORF">GCM10011531_12470</name>
</gene>
<sequence length="139" mass="16165">MKKLFFVLLFFICGNMIAQSGVYVNEPKNSDGTKIKWTLTLEEDGTFLYHFLRDLSAISKPNKEENFYGKGTWILEGKIVTLLSENEDLNEHYTVNLNNSKARYITKSPRDKSDKIVKTALRFYESETSYIKGLELYKE</sequence>
<dbReference type="Pfam" id="PF04170">
    <property type="entry name" value="NlpE"/>
    <property type="match status" value="1"/>
</dbReference>
<dbReference type="RefSeq" id="WP_188605447.1">
    <property type="nucleotide sequence ID" value="NZ_BMIC01000001.1"/>
</dbReference>
<comment type="caution">
    <text evidence="2">The sequence shown here is derived from an EMBL/GenBank/DDBJ whole genome shotgun (WGS) entry which is preliminary data.</text>
</comment>
<feature type="signal peptide" evidence="1">
    <location>
        <begin position="1"/>
        <end position="18"/>
    </location>
</feature>
<accession>A0A8J2TMY5</accession>
<keyword evidence="1" id="KW-0732">Signal</keyword>
<evidence type="ECO:0008006" key="4">
    <source>
        <dbReference type="Google" id="ProtNLM"/>
    </source>
</evidence>
<proteinExistence type="predicted"/>
<dbReference type="Proteomes" id="UP000598120">
    <property type="component" value="Unassembled WGS sequence"/>
</dbReference>
<reference evidence="2 3" key="1">
    <citation type="journal article" date="2014" name="Int. J. Syst. Evol. Microbiol.">
        <title>Complete genome sequence of Corynebacterium casei LMG S-19264T (=DSM 44701T), isolated from a smear-ripened cheese.</title>
        <authorList>
            <consortium name="US DOE Joint Genome Institute (JGI-PGF)"/>
            <person name="Walter F."/>
            <person name="Albersmeier A."/>
            <person name="Kalinowski J."/>
            <person name="Ruckert C."/>
        </authorList>
    </citation>
    <scope>NUCLEOTIDE SEQUENCE [LARGE SCALE GENOMIC DNA]</scope>
    <source>
        <strain evidence="2 3">CGMCC 1.15295</strain>
    </source>
</reference>
<evidence type="ECO:0000313" key="3">
    <source>
        <dbReference type="Proteomes" id="UP000598120"/>
    </source>
</evidence>
<evidence type="ECO:0000313" key="2">
    <source>
        <dbReference type="EMBL" id="GFZ83207.1"/>
    </source>
</evidence>
<organism evidence="2 3">
    <name type="scientific">Aquaticitalea lipolytica</name>
    <dbReference type="NCBI Taxonomy" id="1247562"/>
    <lineage>
        <taxon>Bacteria</taxon>
        <taxon>Pseudomonadati</taxon>
        <taxon>Bacteroidota</taxon>
        <taxon>Flavobacteriia</taxon>
        <taxon>Flavobacteriales</taxon>
        <taxon>Flavobacteriaceae</taxon>
        <taxon>Aquaticitalea</taxon>
    </lineage>
</organism>